<accession>A0A7Z2VZD4</accession>
<proteinExistence type="predicted"/>
<dbReference type="Proteomes" id="UP000502415">
    <property type="component" value="Chromosome"/>
</dbReference>
<protein>
    <recommendedName>
        <fullName evidence="3">DUF3806 domain-containing protein</fullName>
    </recommendedName>
</protein>
<name>A0A7Z2VZD4_9BURK</name>
<evidence type="ECO:0000313" key="1">
    <source>
        <dbReference type="EMBL" id="QJE02091.1"/>
    </source>
</evidence>
<dbReference type="RefSeq" id="WP_170204178.1">
    <property type="nucleotide sequence ID" value="NZ_CP051685.1"/>
</dbReference>
<organism evidence="1 2">
    <name type="scientific">Massilia forsythiae</name>
    <dbReference type="NCBI Taxonomy" id="2728020"/>
    <lineage>
        <taxon>Bacteria</taxon>
        <taxon>Pseudomonadati</taxon>
        <taxon>Pseudomonadota</taxon>
        <taxon>Betaproteobacteria</taxon>
        <taxon>Burkholderiales</taxon>
        <taxon>Oxalobacteraceae</taxon>
        <taxon>Telluria group</taxon>
        <taxon>Massilia</taxon>
    </lineage>
</organism>
<dbReference type="AlphaFoldDB" id="A0A7Z2VZD4"/>
<sequence>MSTALDDVVSTAKRAVTTFHERSNNGLDFSEESLSIVEEMLAEASDYVGEMPQSQVSGLVQLLGCYILEVARATYGGEYAWIDDTRGPVLVVGEPETHIAISTWDKVRGRLSGDTADNIPFFYQGFAEMARKRPPGQRTLFV</sequence>
<dbReference type="KEGG" id="mfy:HH212_20420"/>
<evidence type="ECO:0000313" key="2">
    <source>
        <dbReference type="Proteomes" id="UP000502415"/>
    </source>
</evidence>
<gene>
    <name evidence="1" type="ORF">HH212_20420</name>
</gene>
<reference evidence="1 2" key="1">
    <citation type="submission" date="2020-04" db="EMBL/GenBank/DDBJ databases">
        <title>Genome sequencing of novel species.</title>
        <authorList>
            <person name="Heo J."/>
            <person name="Kim S.-J."/>
            <person name="Kim J.-S."/>
            <person name="Hong S.-B."/>
            <person name="Kwon S.-W."/>
        </authorList>
    </citation>
    <scope>NUCLEOTIDE SEQUENCE [LARGE SCALE GENOMIC DNA]</scope>
    <source>
        <strain evidence="1 2">GN2-R2</strain>
    </source>
</reference>
<keyword evidence="2" id="KW-1185">Reference proteome</keyword>
<dbReference type="EMBL" id="CP051685">
    <property type="protein sequence ID" value="QJE02091.1"/>
    <property type="molecule type" value="Genomic_DNA"/>
</dbReference>
<evidence type="ECO:0008006" key="3">
    <source>
        <dbReference type="Google" id="ProtNLM"/>
    </source>
</evidence>